<evidence type="ECO:0000256" key="7">
    <source>
        <dbReference type="ARBA" id="ARBA00023277"/>
    </source>
</evidence>
<protein>
    <recommendedName>
        <fullName evidence="8 10">Xylulose kinase</fullName>
        <shortName evidence="8 10">Xylulokinase</shortName>
        <ecNumber evidence="8 10">2.7.1.17</ecNumber>
    </recommendedName>
</protein>
<comment type="similarity">
    <text evidence="1 8 9">Belongs to the FGGY kinase family.</text>
</comment>
<evidence type="ECO:0000256" key="9">
    <source>
        <dbReference type="RuleBase" id="RU003733"/>
    </source>
</evidence>
<keyword evidence="6 8" id="KW-0067">ATP-binding</keyword>
<dbReference type="InterPro" id="IPR018485">
    <property type="entry name" value="FGGY_C"/>
</dbReference>
<dbReference type="GO" id="GO:0005524">
    <property type="term" value="F:ATP binding"/>
    <property type="evidence" value="ECO:0007669"/>
    <property type="project" value="UniProtKB-UniRule"/>
</dbReference>
<dbReference type="Proteomes" id="UP000315353">
    <property type="component" value="Unassembled WGS sequence"/>
</dbReference>
<dbReference type="GO" id="GO:0042732">
    <property type="term" value="P:D-xylose metabolic process"/>
    <property type="evidence" value="ECO:0007669"/>
    <property type="project" value="UniProtKB-KW"/>
</dbReference>
<evidence type="ECO:0000256" key="10">
    <source>
        <dbReference type="RuleBase" id="RU364073"/>
    </source>
</evidence>
<dbReference type="InterPro" id="IPR043129">
    <property type="entry name" value="ATPase_NBD"/>
</dbReference>
<evidence type="ECO:0000256" key="1">
    <source>
        <dbReference type="ARBA" id="ARBA00009156"/>
    </source>
</evidence>
<dbReference type="OrthoDB" id="9805576at2"/>
<feature type="domain" description="Carbohydrate kinase FGGY N-terminal" evidence="11">
    <location>
        <begin position="3"/>
        <end position="221"/>
    </location>
</feature>
<feature type="binding site" evidence="8">
    <location>
        <begin position="69"/>
        <end position="70"/>
    </location>
    <ligand>
        <name>substrate</name>
    </ligand>
</feature>
<dbReference type="Pfam" id="PF00370">
    <property type="entry name" value="FGGY_N"/>
    <property type="match status" value="1"/>
</dbReference>
<accession>A0A1L7CMV5</accession>
<keyword evidence="3 8" id="KW-0808">Transferase</keyword>
<gene>
    <name evidence="8 10" type="primary">xylB</name>
    <name evidence="14" type="ORF">CFL01nite_23210</name>
    <name evidence="13" type="ORF">CFLV_08185</name>
</gene>
<evidence type="ECO:0000313" key="16">
    <source>
        <dbReference type="Proteomes" id="UP000315353"/>
    </source>
</evidence>
<dbReference type="InterPro" id="IPR006000">
    <property type="entry name" value="Xylulokinase"/>
</dbReference>
<feature type="site" description="Important for activity" evidence="8">
    <location>
        <position position="8"/>
    </location>
</feature>
<evidence type="ECO:0000313" key="13">
    <source>
        <dbReference type="EMBL" id="APT87177.1"/>
    </source>
</evidence>
<keyword evidence="2 8" id="KW-0859">Xylose metabolism</keyword>
<dbReference type="EC" id="2.7.1.17" evidence="8 10"/>
<keyword evidence="5 8" id="KW-0418">Kinase</keyword>
<keyword evidence="4 8" id="KW-0547">Nucleotide-binding</keyword>
<evidence type="ECO:0000256" key="4">
    <source>
        <dbReference type="ARBA" id="ARBA00022741"/>
    </source>
</evidence>
<evidence type="ECO:0000256" key="2">
    <source>
        <dbReference type="ARBA" id="ARBA00022629"/>
    </source>
</evidence>
<reference evidence="13 15" key="1">
    <citation type="submission" date="2014-08" db="EMBL/GenBank/DDBJ databases">
        <title>Complete genome sequence of Corynebacterium flavescens OJ8(T)(=DSM 20296(T)), isolated from cheese.</title>
        <authorList>
            <person name="Ruckert C."/>
            <person name="Albersmeier A."/>
            <person name="Winkler A."/>
            <person name="Kalinowski J."/>
        </authorList>
    </citation>
    <scope>NUCLEOTIDE SEQUENCE [LARGE SCALE GENOMIC DNA]</scope>
    <source>
        <strain evidence="13 15">OJ8</strain>
    </source>
</reference>
<dbReference type="HAMAP" id="MF_02220">
    <property type="entry name" value="XylB"/>
    <property type="match status" value="1"/>
</dbReference>
<evidence type="ECO:0000256" key="6">
    <source>
        <dbReference type="ARBA" id="ARBA00022840"/>
    </source>
</evidence>
<name>A0A1L7CMV5_CORFL</name>
<dbReference type="InterPro" id="IPR018484">
    <property type="entry name" value="FGGY_N"/>
</dbReference>
<comment type="catalytic activity">
    <reaction evidence="8 10">
        <text>D-xylulose + ATP = D-xylulose 5-phosphate + ADP + H(+)</text>
        <dbReference type="Rhea" id="RHEA:10964"/>
        <dbReference type="ChEBI" id="CHEBI:15378"/>
        <dbReference type="ChEBI" id="CHEBI:17140"/>
        <dbReference type="ChEBI" id="CHEBI:30616"/>
        <dbReference type="ChEBI" id="CHEBI:57737"/>
        <dbReference type="ChEBI" id="CHEBI:456216"/>
        <dbReference type="EC" id="2.7.1.17"/>
    </reaction>
</comment>
<dbReference type="PANTHER" id="PTHR43095">
    <property type="entry name" value="SUGAR KINASE"/>
    <property type="match status" value="1"/>
</dbReference>
<feature type="domain" description="Carbohydrate kinase FGGY C-terminal" evidence="12">
    <location>
        <begin position="238"/>
        <end position="420"/>
    </location>
</feature>
<dbReference type="CDD" id="cd07809">
    <property type="entry name" value="ASKHA_NBD_FGGY_BaXK-like"/>
    <property type="match status" value="1"/>
</dbReference>
<dbReference type="InterPro" id="IPR000577">
    <property type="entry name" value="Carb_kinase_FGGY"/>
</dbReference>
<dbReference type="Gene3D" id="3.30.420.40">
    <property type="match status" value="2"/>
</dbReference>
<dbReference type="KEGG" id="cfc:CFLV_08185"/>
<dbReference type="RefSeq" id="WP_075730107.1">
    <property type="nucleotide sequence ID" value="NZ_BJNB01000055.1"/>
</dbReference>
<dbReference type="EMBL" id="CP009246">
    <property type="protein sequence ID" value="APT87177.1"/>
    <property type="molecule type" value="Genomic_DNA"/>
</dbReference>
<evidence type="ECO:0000259" key="11">
    <source>
        <dbReference type="Pfam" id="PF00370"/>
    </source>
</evidence>
<dbReference type="STRING" id="28028.CFLV_08185"/>
<sequence>MTYVLGIDSSTQSCKALLVDAATGRIVDEGRSTHPAGTQVDPAAWISAMDRATAGLIEQADAVSVAGQQHGMVPLDARGEVIRDAMLWNDTSSAPQAAQLVEELGGPAESASLTGSVLVASITGTKLRWMRDNEPDNAARTAAVVLPHDYLTWQLGGRKELTTDHGDASGTGYYCPWQRKFLPQLAAQYLGHEVTLPRVAEPNEIVGTTASGAAIAAGTGDNMAAALGLDLQPGDVCVSVGTSGVASAISDHAVADPSGLVTGFCDASGKYLPLACTLNGAKVLDFAAMLLGVDHSGLSELALAAPPGANGVTLLPYFDGERTPNRPNATGMFSGLRTDTTRADIARAVVEGLLCSMFDAVETIERVTGSPAKRVLLIGGAAKSEAMRIIAPQIFGVDVVVPEPSEYVALGAARQAAWALSGSATPPQWSAAGTTVYTGDHDPLPVQRYQRLRDMTEDFQALGDLQL</sequence>
<organism evidence="13 15">
    <name type="scientific">Corynebacterium flavescens</name>
    <dbReference type="NCBI Taxonomy" id="28028"/>
    <lineage>
        <taxon>Bacteria</taxon>
        <taxon>Bacillati</taxon>
        <taxon>Actinomycetota</taxon>
        <taxon>Actinomycetes</taxon>
        <taxon>Mycobacteriales</taxon>
        <taxon>Corynebacteriaceae</taxon>
        <taxon>Corynebacterium</taxon>
    </lineage>
</organism>
<dbReference type="PROSITE" id="PS00933">
    <property type="entry name" value="FGGY_KINASES_1"/>
    <property type="match status" value="1"/>
</dbReference>
<dbReference type="GeneID" id="82880693"/>
<dbReference type="GO" id="GO:0004856">
    <property type="term" value="F:D-xylulokinase activity"/>
    <property type="evidence" value="ECO:0007669"/>
    <property type="project" value="UniProtKB-UniRule"/>
</dbReference>
<keyword evidence="15" id="KW-1185">Reference proteome</keyword>
<dbReference type="GO" id="GO:0005998">
    <property type="term" value="P:xylulose catabolic process"/>
    <property type="evidence" value="ECO:0007669"/>
    <property type="project" value="UniProtKB-UniRule"/>
</dbReference>
<comment type="function">
    <text evidence="8">Catalyzes the phosphorylation of D-xylulose to D-xylulose 5-phosphate.</text>
</comment>
<evidence type="ECO:0000313" key="14">
    <source>
        <dbReference type="EMBL" id="GEB98826.1"/>
    </source>
</evidence>
<evidence type="ECO:0000256" key="3">
    <source>
        <dbReference type="ARBA" id="ARBA00022679"/>
    </source>
</evidence>
<proteinExistence type="inferred from homology"/>
<dbReference type="PANTHER" id="PTHR43095:SF5">
    <property type="entry name" value="XYLULOSE KINASE"/>
    <property type="match status" value="1"/>
</dbReference>
<dbReference type="EMBL" id="BJNB01000055">
    <property type="protein sequence ID" value="GEB98826.1"/>
    <property type="molecule type" value="Genomic_DNA"/>
</dbReference>
<evidence type="ECO:0000259" key="12">
    <source>
        <dbReference type="Pfam" id="PF02782"/>
    </source>
</evidence>
<dbReference type="Pfam" id="PF02782">
    <property type="entry name" value="FGGY_C"/>
    <property type="match status" value="1"/>
</dbReference>
<dbReference type="SUPFAM" id="SSF53067">
    <property type="entry name" value="Actin-like ATPase domain"/>
    <property type="match status" value="2"/>
</dbReference>
<evidence type="ECO:0000313" key="15">
    <source>
        <dbReference type="Proteomes" id="UP000185479"/>
    </source>
</evidence>
<keyword evidence="7 8" id="KW-0119">Carbohydrate metabolism</keyword>
<feature type="active site" description="Proton acceptor" evidence="8">
    <location>
        <position position="221"/>
    </location>
</feature>
<dbReference type="NCBIfam" id="TIGR01312">
    <property type="entry name" value="XylB"/>
    <property type="match status" value="1"/>
</dbReference>
<evidence type="ECO:0000256" key="8">
    <source>
        <dbReference type="HAMAP-Rule" id="MF_02220"/>
    </source>
</evidence>
<evidence type="ECO:0000256" key="5">
    <source>
        <dbReference type="ARBA" id="ARBA00022777"/>
    </source>
</evidence>
<dbReference type="Proteomes" id="UP000185479">
    <property type="component" value="Chromosome"/>
</dbReference>
<reference evidence="14 16" key="2">
    <citation type="submission" date="2019-06" db="EMBL/GenBank/DDBJ databases">
        <title>Whole genome shotgun sequence of Corynebacterium flavescens NBRC 14136.</title>
        <authorList>
            <person name="Hosoyama A."/>
            <person name="Uohara A."/>
            <person name="Ohji S."/>
            <person name="Ichikawa N."/>
        </authorList>
    </citation>
    <scope>NUCLEOTIDE SEQUENCE [LARGE SCALE GENOMIC DNA]</scope>
    <source>
        <strain evidence="14 16">NBRC 14136</strain>
    </source>
</reference>
<dbReference type="PROSITE" id="PS00445">
    <property type="entry name" value="FGGY_KINASES_2"/>
    <property type="match status" value="1"/>
</dbReference>
<dbReference type="AlphaFoldDB" id="A0A1L7CMV5"/>
<dbReference type="InterPro" id="IPR050406">
    <property type="entry name" value="FGGY_Carb_Kinase"/>
</dbReference>
<dbReference type="InterPro" id="IPR018483">
    <property type="entry name" value="Carb_kinase_FGGY_CS"/>
</dbReference>
<dbReference type="PIRSF" id="PIRSF000538">
    <property type="entry name" value="GlpK"/>
    <property type="match status" value="1"/>
</dbReference>